<dbReference type="AlphaFoldDB" id="A0A4R5VRH5"/>
<gene>
    <name evidence="11" type="ORF">E2K98_16850</name>
    <name evidence="10" type="ORF">RCG21_23935</name>
</gene>
<evidence type="ECO:0000256" key="6">
    <source>
        <dbReference type="ARBA" id="ARBA00023139"/>
    </source>
</evidence>
<evidence type="ECO:0000256" key="2">
    <source>
        <dbReference type="ARBA" id="ARBA00007886"/>
    </source>
</evidence>
<evidence type="ECO:0000259" key="8">
    <source>
        <dbReference type="Pfam" id="PF05504"/>
    </source>
</evidence>
<feature type="domain" description="Spore germination protein N-terminal" evidence="9">
    <location>
        <begin position="25"/>
        <end position="191"/>
    </location>
</feature>
<evidence type="ECO:0000256" key="4">
    <source>
        <dbReference type="ARBA" id="ARBA00022729"/>
    </source>
</evidence>
<keyword evidence="3" id="KW-0309">Germination</keyword>
<feature type="domain" description="Spore germination GerAC-like C-terminal" evidence="8">
    <location>
        <begin position="199"/>
        <end position="380"/>
    </location>
</feature>
<proteinExistence type="inferred from homology"/>
<keyword evidence="4" id="KW-0732">Signal</keyword>
<keyword evidence="7" id="KW-0449">Lipoprotein</keyword>
<organism evidence="11 12">
    <name type="scientific">Bacillus salipaludis</name>
    <dbReference type="NCBI Taxonomy" id="2547811"/>
    <lineage>
        <taxon>Bacteria</taxon>
        <taxon>Bacillati</taxon>
        <taxon>Bacillota</taxon>
        <taxon>Bacilli</taxon>
        <taxon>Bacillales</taxon>
        <taxon>Bacillaceae</taxon>
        <taxon>Bacillus</taxon>
    </lineage>
</organism>
<evidence type="ECO:0000259" key="9">
    <source>
        <dbReference type="Pfam" id="PF25198"/>
    </source>
</evidence>
<reference evidence="11 12" key="1">
    <citation type="submission" date="2019-03" db="EMBL/GenBank/DDBJ databases">
        <title>Bacillus niacini sp. nov. a Nicotinate-Metabolizing Mesophile Isolated from Soil.</title>
        <authorList>
            <person name="Zhang G."/>
        </authorList>
    </citation>
    <scope>NUCLEOTIDE SEQUENCE [LARGE SCALE GENOMIC DNA]</scope>
    <source>
        <strain evidence="11 12">WN066</strain>
    </source>
</reference>
<keyword evidence="5" id="KW-0472">Membrane</keyword>
<dbReference type="GO" id="GO:0009847">
    <property type="term" value="P:spore germination"/>
    <property type="evidence" value="ECO:0007669"/>
    <property type="project" value="InterPro"/>
</dbReference>
<comment type="subcellular location">
    <subcellularLocation>
        <location evidence="1">Membrane</location>
        <topology evidence="1">Lipid-anchor</topology>
    </subcellularLocation>
</comment>
<comment type="caution">
    <text evidence="11">The sequence shown here is derived from an EMBL/GenBank/DDBJ whole genome shotgun (WGS) entry which is preliminary data.</text>
</comment>
<dbReference type="Pfam" id="PF05504">
    <property type="entry name" value="Spore_GerAC"/>
    <property type="match status" value="1"/>
</dbReference>
<dbReference type="Proteomes" id="UP001178888">
    <property type="component" value="Unassembled WGS sequence"/>
</dbReference>
<dbReference type="InterPro" id="IPR057336">
    <property type="entry name" value="GerAC_N"/>
</dbReference>
<dbReference type="InterPro" id="IPR038501">
    <property type="entry name" value="Spore_GerAC_C_sf"/>
</dbReference>
<sequence length="383" mass="43695">MWPKWKLLPMMILCIVLNTGCVEPRQLEKLALVTAAGYDLEKENVIKGTVVVHRFDPLAQNVTKLITVDANTSKGLKQKQNLQSNQRLVTGQMRCVIYSKELAEKGIIQLVDALNRDATVGNMVYLTVADGKSSDLMQSGVTHNKVNLGTYLYNLIKQNVESEQILSPTLQEFNHTYYDFGKDPLLPILKLKNNDIKIKGMGLFKDDRLVAEIKPDKLFYVKLLSDKYNAGSKDLGFDRSQFEKIRMKTGEHAIRNLYNKLFVNIDNIQSSGKIKLIDKENLRFRITVKIKARLLETTEPLTVGDPKAIKLIEKKINKVMEHDITKLLNYFQSLGSDPVGFGNEYMTHLRGKRLSKDEWKERYKQASFEVKVKNTIVQTGVID</sequence>
<dbReference type="InterPro" id="IPR046953">
    <property type="entry name" value="Spore_GerAC-like_C"/>
</dbReference>
<dbReference type="PANTHER" id="PTHR35789:SF1">
    <property type="entry name" value="SPORE GERMINATION PROTEIN B3"/>
    <property type="match status" value="1"/>
</dbReference>
<dbReference type="InterPro" id="IPR008844">
    <property type="entry name" value="Spore_GerAC-like"/>
</dbReference>
<evidence type="ECO:0000256" key="3">
    <source>
        <dbReference type="ARBA" id="ARBA00022544"/>
    </source>
</evidence>
<protein>
    <submittedName>
        <fullName evidence="10">Ger(X)C family spore germination C-terminal domain-containing protein</fullName>
    </submittedName>
</protein>
<keyword evidence="6" id="KW-0564">Palmitate</keyword>
<dbReference type="GO" id="GO:0016020">
    <property type="term" value="C:membrane"/>
    <property type="evidence" value="ECO:0007669"/>
    <property type="project" value="UniProtKB-SubCell"/>
</dbReference>
<dbReference type="RefSeq" id="WP_133336095.1">
    <property type="nucleotide sequence ID" value="NZ_JAVGVR010000001.1"/>
</dbReference>
<evidence type="ECO:0000313" key="11">
    <source>
        <dbReference type="EMBL" id="TDK60371.1"/>
    </source>
</evidence>
<dbReference type="PANTHER" id="PTHR35789">
    <property type="entry name" value="SPORE GERMINATION PROTEIN B3"/>
    <property type="match status" value="1"/>
</dbReference>
<dbReference type="EMBL" id="SMYO01000007">
    <property type="protein sequence ID" value="TDK60371.1"/>
    <property type="molecule type" value="Genomic_DNA"/>
</dbReference>
<evidence type="ECO:0000256" key="5">
    <source>
        <dbReference type="ARBA" id="ARBA00023136"/>
    </source>
</evidence>
<dbReference type="EMBL" id="JAVGVR010000001">
    <property type="protein sequence ID" value="MDQ6599349.1"/>
    <property type="molecule type" value="Genomic_DNA"/>
</dbReference>
<reference evidence="10" key="2">
    <citation type="submission" date="2023-08" db="EMBL/GenBank/DDBJ databases">
        <title>Nitrogen cycling bacteria in agricultural field soils.</title>
        <authorList>
            <person name="Jang J."/>
        </authorList>
    </citation>
    <scope>NUCLEOTIDE SEQUENCE</scope>
    <source>
        <strain evidence="10">PS3-36</strain>
    </source>
</reference>
<evidence type="ECO:0000256" key="7">
    <source>
        <dbReference type="ARBA" id="ARBA00023288"/>
    </source>
</evidence>
<evidence type="ECO:0000313" key="10">
    <source>
        <dbReference type="EMBL" id="MDQ6599349.1"/>
    </source>
</evidence>
<accession>A0A4R5VRH5</accession>
<name>A0A4R5VRH5_9BACI</name>
<dbReference type="Gene3D" id="3.30.300.210">
    <property type="entry name" value="Nutrient germinant receptor protein C, domain 3"/>
    <property type="match status" value="1"/>
</dbReference>
<evidence type="ECO:0000256" key="1">
    <source>
        <dbReference type="ARBA" id="ARBA00004635"/>
    </source>
</evidence>
<evidence type="ECO:0000313" key="13">
    <source>
        <dbReference type="Proteomes" id="UP001178888"/>
    </source>
</evidence>
<keyword evidence="13" id="KW-1185">Reference proteome</keyword>
<evidence type="ECO:0000313" key="12">
    <source>
        <dbReference type="Proteomes" id="UP000295132"/>
    </source>
</evidence>
<dbReference type="Proteomes" id="UP000295132">
    <property type="component" value="Unassembled WGS sequence"/>
</dbReference>
<dbReference type="Pfam" id="PF25198">
    <property type="entry name" value="Spore_GerAC_N"/>
    <property type="match status" value="1"/>
</dbReference>
<comment type="similarity">
    <text evidence="2">Belongs to the GerABKC lipoprotein family.</text>
</comment>